<comment type="caution">
    <text evidence="5">The sequence shown here is derived from an EMBL/GenBank/DDBJ whole genome shotgun (WGS) entry which is preliminary data.</text>
</comment>
<dbReference type="InterPro" id="IPR016032">
    <property type="entry name" value="Sig_transdc_resp-reg_C-effctor"/>
</dbReference>
<keyword evidence="3" id="KW-0804">Transcription</keyword>
<dbReference type="EMBL" id="BMMM01000010">
    <property type="protein sequence ID" value="GGN74268.1"/>
    <property type="molecule type" value="Genomic_DNA"/>
</dbReference>
<evidence type="ECO:0000256" key="3">
    <source>
        <dbReference type="ARBA" id="ARBA00023163"/>
    </source>
</evidence>
<sequence>MNSRNDLTIQLLGPVTLLRNDIPIPIRGQRQRRFLASLALKPGQVTTKEAIIEDSWDGEPPLTVSGQLQTSAWMIRTALAEAGLTRDALGSHALGYELRVPAQRIDVFVFRDAVRQVRELHARGQHQIASERLDDALAMWRGAALTDVTSTRLRMKGEALDRERTAAAELRALIDVGLGHYGEAISQLSELVDHDPLREDLYVGLMKAYYGEGRQADAIRVFHRAKEILREQIGINPGARLRDLMQAILRQDESLLRATGIPLSGDRVG</sequence>
<dbReference type="Gene3D" id="1.10.10.10">
    <property type="entry name" value="Winged helix-like DNA-binding domain superfamily/Winged helix DNA-binding domain"/>
    <property type="match status" value="1"/>
</dbReference>
<evidence type="ECO:0000313" key="6">
    <source>
        <dbReference type="Proteomes" id="UP000600365"/>
    </source>
</evidence>
<evidence type="ECO:0000313" key="5">
    <source>
        <dbReference type="EMBL" id="GGN74268.1"/>
    </source>
</evidence>
<dbReference type="CDD" id="cd15831">
    <property type="entry name" value="BTAD"/>
    <property type="match status" value="1"/>
</dbReference>
<dbReference type="InterPro" id="IPR051677">
    <property type="entry name" value="AfsR-DnrI-RedD_regulator"/>
</dbReference>
<feature type="domain" description="Bacterial transcriptional activator" evidence="4">
    <location>
        <begin position="105"/>
        <end position="249"/>
    </location>
</feature>
<proteinExistence type="predicted"/>
<organism evidence="5 6">
    <name type="scientific">Streptomyces albiflavescens</name>
    <dbReference type="NCBI Taxonomy" id="1623582"/>
    <lineage>
        <taxon>Bacteria</taxon>
        <taxon>Bacillati</taxon>
        <taxon>Actinomycetota</taxon>
        <taxon>Actinomycetes</taxon>
        <taxon>Kitasatosporales</taxon>
        <taxon>Streptomycetaceae</taxon>
        <taxon>Streptomyces</taxon>
    </lineage>
</organism>
<gene>
    <name evidence="5" type="ORF">GCM10011579_053180</name>
</gene>
<dbReference type="Pfam" id="PF03704">
    <property type="entry name" value="BTAD"/>
    <property type="match status" value="1"/>
</dbReference>
<dbReference type="AlphaFoldDB" id="A0A917Y8A2"/>
<dbReference type="SUPFAM" id="SSF48452">
    <property type="entry name" value="TPR-like"/>
    <property type="match status" value="1"/>
</dbReference>
<reference evidence="5 6" key="1">
    <citation type="journal article" date="2014" name="Int. J. Syst. Evol. Microbiol.">
        <title>Complete genome sequence of Corynebacterium casei LMG S-19264T (=DSM 44701T), isolated from a smear-ripened cheese.</title>
        <authorList>
            <consortium name="US DOE Joint Genome Institute (JGI-PGF)"/>
            <person name="Walter F."/>
            <person name="Albersmeier A."/>
            <person name="Kalinowski J."/>
            <person name="Ruckert C."/>
        </authorList>
    </citation>
    <scope>NUCLEOTIDE SEQUENCE [LARGE SCALE GENOMIC DNA]</scope>
    <source>
        <strain evidence="5 6">CGMCC 4.7111</strain>
    </source>
</reference>
<dbReference type="InterPro" id="IPR005158">
    <property type="entry name" value="BTAD"/>
</dbReference>
<protein>
    <recommendedName>
        <fullName evidence="4">Bacterial transcriptional activator domain-containing protein</fullName>
    </recommendedName>
</protein>
<name>A0A917Y8A2_9ACTN</name>
<dbReference type="Proteomes" id="UP000600365">
    <property type="component" value="Unassembled WGS sequence"/>
</dbReference>
<evidence type="ECO:0000259" key="4">
    <source>
        <dbReference type="SMART" id="SM01043"/>
    </source>
</evidence>
<keyword evidence="6" id="KW-1185">Reference proteome</keyword>
<keyword evidence="1" id="KW-0902">Two-component regulatory system</keyword>
<dbReference type="SMART" id="SM01043">
    <property type="entry name" value="BTAD"/>
    <property type="match status" value="1"/>
</dbReference>
<dbReference type="InterPro" id="IPR036388">
    <property type="entry name" value="WH-like_DNA-bd_sf"/>
</dbReference>
<dbReference type="GO" id="GO:0000160">
    <property type="term" value="P:phosphorelay signal transduction system"/>
    <property type="evidence" value="ECO:0007669"/>
    <property type="project" value="UniProtKB-KW"/>
</dbReference>
<evidence type="ECO:0000256" key="2">
    <source>
        <dbReference type="ARBA" id="ARBA00023015"/>
    </source>
</evidence>
<evidence type="ECO:0000256" key="1">
    <source>
        <dbReference type="ARBA" id="ARBA00023012"/>
    </source>
</evidence>
<dbReference type="Gene3D" id="1.25.40.10">
    <property type="entry name" value="Tetratricopeptide repeat domain"/>
    <property type="match status" value="1"/>
</dbReference>
<dbReference type="SUPFAM" id="SSF46894">
    <property type="entry name" value="C-terminal effector domain of the bipartite response regulators"/>
    <property type="match status" value="1"/>
</dbReference>
<dbReference type="PANTHER" id="PTHR35807:SF1">
    <property type="entry name" value="TRANSCRIPTIONAL REGULATOR REDD"/>
    <property type="match status" value="1"/>
</dbReference>
<dbReference type="GO" id="GO:0006355">
    <property type="term" value="P:regulation of DNA-templated transcription"/>
    <property type="evidence" value="ECO:0007669"/>
    <property type="project" value="InterPro"/>
</dbReference>
<accession>A0A917Y8A2</accession>
<keyword evidence="2" id="KW-0805">Transcription regulation</keyword>
<dbReference type="RefSeq" id="WP_189188592.1">
    <property type="nucleotide sequence ID" value="NZ_BMMM01000010.1"/>
</dbReference>
<dbReference type="InterPro" id="IPR011990">
    <property type="entry name" value="TPR-like_helical_dom_sf"/>
</dbReference>
<dbReference type="PANTHER" id="PTHR35807">
    <property type="entry name" value="TRANSCRIPTIONAL REGULATOR REDD-RELATED"/>
    <property type="match status" value="1"/>
</dbReference>
<dbReference type="GO" id="GO:0003677">
    <property type="term" value="F:DNA binding"/>
    <property type="evidence" value="ECO:0007669"/>
    <property type="project" value="InterPro"/>
</dbReference>